<evidence type="ECO:0000256" key="3">
    <source>
        <dbReference type="SAM" id="MobiDB-lite"/>
    </source>
</evidence>
<dbReference type="PANTHER" id="PTHR45752">
    <property type="entry name" value="LEUCINE-RICH REPEAT-CONTAINING"/>
    <property type="match status" value="1"/>
</dbReference>
<dbReference type="Pfam" id="PF13855">
    <property type="entry name" value="LRR_8"/>
    <property type="match status" value="1"/>
</dbReference>
<keyword evidence="5" id="KW-1185">Reference proteome</keyword>
<dbReference type="InterPro" id="IPR032675">
    <property type="entry name" value="LRR_dom_sf"/>
</dbReference>
<evidence type="ECO:0000256" key="1">
    <source>
        <dbReference type="ARBA" id="ARBA00022614"/>
    </source>
</evidence>
<feature type="compositionally biased region" description="Low complexity" evidence="3">
    <location>
        <begin position="375"/>
        <end position="396"/>
    </location>
</feature>
<evidence type="ECO:0000256" key="2">
    <source>
        <dbReference type="ARBA" id="ARBA00022737"/>
    </source>
</evidence>
<reference evidence="4 5" key="1">
    <citation type="submission" date="2016-08" db="EMBL/GenBank/DDBJ databases">
        <title>A Parts List for Fungal Cellulosomes Revealed by Comparative Genomics.</title>
        <authorList>
            <consortium name="DOE Joint Genome Institute"/>
            <person name="Haitjema C.H."/>
            <person name="Gilmore S.P."/>
            <person name="Henske J.K."/>
            <person name="Solomon K.V."/>
            <person name="De Groot R."/>
            <person name="Kuo A."/>
            <person name="Mondo S.J."/>
            <person name="Salamov A.A."/>
            <person name="Labutti K."/>
            <person name="Zhao Z."/>
            <person name="Chiniquy J."/>
            <person name="Barry K."/>
            <person name="Brewer H.M."/>
            <person name="Purvine S.O."/>
            <person name="Wright A.T."/>
            <person name="Boxma B."/>
            <person name="Van Alen T."/>
            <person name="Hackstein J.H."/>
            <person name="Baker S.E."/>
            <person name="Grigoriev I.V."/>
            <person name="O'Malley M.A."/>
        </authorList>
    </citation>
    <scope>NUCLEOTIDE SEQUENCE [LARGE SCALE GENOMIC DNA]</scope>
    <source>
        <strain evidence="4 5">G1</strain>
    </source>
</reference>
<dbReference type="SMART" id="SM00364">
    <property type="entry name" value="LRR_BAC"/>
    <property type="match status" value="4"/>
</dbReference>
<dbReference type="PROSITE" id="PS51450">
    <property type="entry name" value="LRR"/>
    <property type="match status" value="2"/>
</dbReference>
<dbReference type="InterPro" id="IPR003591">
    <property type="entry name" value="Leu-rich_rpt_typical-subtyp"/>
</dbReference>
<proteinExistence type="predicted"/>
<evidence type="ECO:0000313" key="4">
    <source>
        <dbReference type="EMBL" id="ORY58601.1"/>
    </source>
</evidence>
<accession>A0A1Y2DH62</accession>
<comment type="caution">
    <text evidence="4">The sequence shown here is derived from an EMBL/GenBank/DDBJ whole genome shotgun (WGS) entry which is preliminary data.</text>
</comment>
<dbReference type="InterPro" id="IPR050715">
    <property type="entry name" value="LRR-SigEffector_domain"/>
</dbReference>
<dbReference type="InterPro" id="IPR001611">
    <property type="entry name" value="Leu-rich_rpt"/>
</dbReference>
<evidence type="ECO:0000313" key="5">
    <source>
        <dbReference type="Proteomes" id="UP000193920"/>
    </source>
</evidence>
<keyword evidence="1" id="KW-0433">Leucine-rich repeat</keyword>
<dbReference type="SUPFAM" id="SSF52058">
    <property type="entry name" value="L domain-like"/>
    <property type="match status" value="1"/>
</dbReference>
<name>A0A1Y2DH62_9FUNG</name>
<dbReference type="STRING" id="1754190.A0A1Y2DH62"/>
<gene>
    <name evidence="4" type="ORF">LY90DRAFT_454583</name>
</gene>
<dbReference type="OrthoDB" id="2151548at2759"/>
<organism evidence="4 5">
    <name type="scientific">Neocallimastix californiae</name>
    <dbReference type="NCBI Taxonomy" id="1754190"/>
    <lineage>
        <taxon>Eukaryota</taxon>
        <taxon>Fungi</taxon>
        <taxon>Fungi incertae sedis</taxon>
        <taxon>Chytridiomycota</taxon>
        <taxon>Chytridiomycota incertae sedis</taxon>
        <taxon>Neocallimastigomycetes</taxon>
        <taxon>Neocallimastigales</taxon>
        <taxon>Neocallimastigaceae</taxon>
        <taxon>Neocallimastix</taxon>
    </lineage>
</organism>
<sequence length="1059" mass="118033">MGNNLVRVIESEREKGTVEMNLSQRGIIELPPEIGLLTNLKRLKLDGNQLTRIPFEINYLSNLQYLNLKSNSLKEFPEALCYMQRLEILDVSKNQIKSLPEDFGRLQSTLKAFSISKNRLQEIPTYFCRMKELKILKLDYNPIEYPPQNIISCPPEMSQDTWLNRLKEFLKKDEKNRYSKINNNENKVKPSKSLESYIREAASLNDCDILCDTYFRNVPRLTHDIDKLDPWVYYFVESARNLIYAVAQLCRAIKQYSPAIENPKINELFEKEYGDVNRKVCQIIYSLDRFDRGISEASLHRRLCSDLKLIVMTTIPDVKKLLIAIQSNLKLLMESTNIRVSRNFLFTCHSIIVEVHAATESVLMAIPASERNFNPSSSSVSIPSTTNHKSSNSKSSINSIINNINSRPINNTSLSSTIISSSTAVENSQAIPINNNTNATITTTTTNNNNNNNQILLKTTMSCSPNDLSISLSTSQTSNSSMKNIYQNQKLNSEISDPMNITSTSFTEYLTGIESTAAVTDGGSSSGSGNGTVTGTGTGSYVEGFQSYNITQTTSNENGNNINSNLLSNGSYPISKQTTLPENTQQLSQLSQHLNIETQKKSRKNSLTNSIINSTVQETASDSNADSCNNSTINGNKTLNSNIKSIANDKFSTVSSASMLTTPTPKNQDDINNKGSIINTNTNENNNNHNATSLGTLERRIRHKSSLSASSSTAIVGVGNEIYPNNELQQQQPLQTQNQISPSVTSQTPVQTQAQTSSSQSEILLQNINGTSMDMEMPIGISGINNINMRMNMQINGINGINGRNFDDNASVYSASSLPSAMNMTVMTQTPVNPSSLSSRLNNLQNLSLTYELKDFNYPLEEQFFILSFSSLTASYSCFEMLKMTFDIMKNTSSIMDNPDFYQLVLDCSGPLLDNTKLIVDKYYEEFLKCVNYEINTNANTNTNDNNNIDGNGNVNGNVNNVDGNIIDDQSNTTTTNDDGIVIPIKNITLNTTSILNPKATDEDHRVIYEDSIEYIHSLIQYTIIIREMTQYFSFNRNVIGSLQKLTKSTKSLVKYCSK</sequence>
<dbReference type="Gene3D" id="3.80.10.10">
    <property type="entry name" value="Ribonuclease Inhibitor"/>
    <property type="match status" value="1"/>
</dbReference>
<dbReference type="AlphaFoldDB" id="A0A1Y2DH62"/>
<feature type="region of interest" description="Disordered" evidence="3">
    <location>
        <begin position="373"/>
        <end position="396"/>
    </location>
</feature>
<dbReference type="PANTHER" id="PTHR45752:SF187">
    <property type="entry name" value="LEUCINE-RICH REPEAT AND IQ DOMAIN-CONTAINING PROTEIN 4"/>
    <property type="match status" value="1"/>
</dbReference>
<dbReference type="SMART" id="SM00369">
    <property type="entry name" value="LRR_TYP"/>
    <property type="match status" value="4"/>
</dbReference>
<keyword evidence="2" id="KW-0677">Repeat</keyword>
<dbReference type="Proteomes" id="UP000193920">
    <property type="component" value="Unassembled WGS sequence"/>
</dbReference>
<protein>
    <recommendedName>
        <fullName evidence="6">L domain-like protein</fullName>
    </recommendedName>
</protein>
<feature type="region of interest" description="Disordered" evidence="3">
    <location>
        <begin position="730"/>
        <end position="759"/>
    </location>
</feature>
<dbReference type="EMBL" id="MCOG01000066">
    <property type="protein sequence ID" value="ORY58601.1"/>
    <property type="molecule type" value="Genomic_DNA"/>
</dbReference>
<evidence type="ECO:0008006" key="6">
    <source>
        <dbReference type="Google" id="ProtNLM"/>
    </source>
</evidence>